<name>A0ABR9KEV0_9ACTN</name>
<dbReference type="Gene3D" id="3.30.429.10">
    <property type="entry name" value="Macrophage Migration Inhibitory Factor"/>
    <property type="match status" value="1"/>
</dbReference>
<gene>
    <name evidence="1" type="ORF">H4W81_002967</name>
</gene>
<dbReference type="SUPFAM" id="SSF55331">
    <property type="entry name" value="Tautomerase/MIF"/>
    <property type="match status" value="1"/>
</dbReference>
<evidence type="ECO:0000313" key="1">
    <source>
        <dbReference type="EMBL" id="MBE1560188.1"/>
    </source>
</evidence>
<comment type="caution">
    <text evidence="1">The sequence shown here is derived from an EMBL/GenBank/DDBJ whole genome shotgun (WGS) entry which is preliminary data.</text>
</comment>
<dbReference type="EMBL" id="JADBEF010000001">
    <property type="protein sequence ID" value="MBE1560188.1"/>
    <property type="molecule type" value="Genomic_DNA"/>
</dbReference>
<reference evidence="1 2" key="1">
    <citation type="submission" date="2020-10" db="EMBL/GenBank/DDBJ databases">
        <title>Sequencing the genomes of 1000 actinobacteria strains.</title>
        <authorList>
            <person name="Klenk H.-P."/>
        </authorList>
    </citation>
    <scope>NUCLEOTIDE SEQUENCE [LARGE SCALE GENOMIC DNA]</scope>
    <source>
        <strain evidence="1 2">DSM 43748</strain>
    </source>
</reference>
<dbReference type="Proteomes" id="UP000661607">
    <property type="component" value="Unassembled WGS sequence"/>
</dbReference>
<dbReference type="InterPro" id="IPR014347">
    <property type="entry name" value="Tautomerase/MIF_sf"/>
</dbReference>
<sequence>MPFVELFAPQGALDGDRGRRVKERLVAEVMLAEGAPDSAAAREISWLVLNEPQAWFVGGKEVGDDERPRFVVRVSVPAGSLDDAKRADMIQRITRVLAEAEEEPRRLYDRPVAWVHLIEIPDGNWGAMGRVFRLPDIIEFASDAAVTA</sequence>
<organism evidence="1 2">
    <name type="scientific">Nonomuraea africana</name>
    <dbReference type="NCBI Taxonomy" id="46171"/>
    <lineage>
        <taxon>Bacteria</taxon>
        <taxon>Bacillati</taxon>
        <taxon>Actinomycetota</taxon>
        <taxon>Actinomycetes</taxon>
        <taxon>Streptosporangiales</taxon>
        <taxon>Streptosporangiaceae</taxon>
        <taxon>Nonomuraea</taxon>
    </lineage>
</organism>
<accession>A0ABR9KEV0</accession>
<evidence type="ECO:0000313" key="2">
    <source>
        <dbReference type="Proteomes" id="UP000661607"/>
    </source>
</evidence>
<dbReference type="RefSeq" id="WP_192775307.1">
    <property type="nucleotide sequence ID" value="NZ_BAAASY010000029.1"/>
</dbReference>
<protein>
    <submittedName>
        <fullName evidence="1">Phenylpyruvate tautomerase PptA (4-oxalocrotonate tautomerase family)</fullName>
    </submittedName>
</protein>
<keyword evidence="2" id="KW-1185">Reference proteome</keyword>
<proteinExistence type="predicted"/>